<protein>
    <submittedName>
        <fullName evidence="9">Multidrug transporter AcrB</fullName>
    </submittedName>
</protein>
<keyword evidence="3" id="KW-1003">Cell membrane</keyword>
<proteinExistence type="predicted"/>
<dbReference type="SUPFAM" id="SSF82714">
    <property type="entry name" value="Multidrug efflux transporter AcrB TolC docking domain, DN and DC subdomains"/>
    <property type="match status" value="2"/>
</dbReference>
<dbReference type="Gene3D" id="3.30.70.1440">
    <property type="entry name" value="Multidrug efflux transporter AcrB pore domain"/>
    <property type="match status" value="1"/>
</dbReference>
<evidence type="ECO:0000256" key="4">
    <source>
        <dbReference type="ARBA" id="ARBA00022519"/>
    </source>
</evidence>
<name>A0A432WYP6_9GAMM</name>
<dbReference type="AlphaFoldDB" id="A0A432WYP6"/>
<feature type="transmembrane region" description="Helical" evidence="8">
    <location>
        <begin position="878"/>
        <end position="898"/>
    </location>
</feature>
<feature type="transmembrane region" description="Helical" evidence="8">
    <location>
        <begin position="334"/>
        <end position="353"/>
    </location>
</feature>
<feature type="transmembrane region" description="Helical" evidence="8">
    <location>
        <begin position="386"/>
        <end position="410"/>
    </location>
</feature>
<comment type="caution">
    <text evidence="9">The sequence shown here is derived from an EMBL/GenBank/DDBJ whole genome shotgun (WGS) entry which is preliminary data.</text>
</comment>
<keyword evidence="5 8" id="KW-0812">Transmembrane</keyword>
<feature type="transmembrane region" description="Helical" evidence="8">
    <location>
        <begin position="904"/>
        <end position="929"/>
    </location>
</feature>
<organism evidence="9 10">
    <name type="scientific">Aliidiomarina taiwanensis</name>
    <dbReference type="NCBI Taxonomy" id="946228"/>
    <lineage>
        <taxon>Bacteria</taxon>
        <taxon>Pseudomonadati</taxon>
        <taxon>Pseudomonadota</taxon>
        <taxon>Gammaproteobacteria</taxon>
        <taxon>Alteromonadales</taxon>
        <taxon>Idiomarinaceae</taxon>
        <taxon>Aliidiomarina</taxon>
    </lineage>
</organism>
<keyword evidence="10" id="KW-1185">Reference proteome</keyword>
<dbReference type="Proteomes" id="UP000286976">
    <property type="component" value="Unassembled WGS sequence"/>
</dbReference>
<evidence type="ECO:0000256" key="8">
    <source>
        <dbReference type="SAM" id="Phobius"/>
    </source>
</evidence>
<dbReference type="PRINTS" id="PR00702">
    <property type="entry name" value="ACRIFLAVINRP"/>
</dbReference>
<dbReference type="RefSeq" id="WP_126758015.1">
    <property type="nucleotide sequence ID" value="NZ_PIPQ01000008.1"/>
</dbReference>
<feature type="transmembrane region" description="Helical" evidence="8">
    <location>
        <begin position="950"/>
        <end position="969"/>
    </location>
</feature>
<comment type="subcellular location">
    <subcellularLocation>
        <location evidence="1">Cell inner membrane</location>
        <topology evidence="1">Multi-pass membrane protein</topology>
    </subcellularLocation>
</comment>
<evidence type="ECO:0000256" key="5">
    <source>
        <dbReference type="ARBA" id="ARBA00022692"/>
    </source>
</evidence>
<feature type="transmembrane region" description="Helical" evidence="8">
    <location>
        <begin position="360"/>
        <end position="380"/>
    </location>
</feature>
<sequence>MLLSDVSVKRPVFATVINILLIIFGVVAFSSLPLREYPNIEPPVVSISTSYPGANAEIIETQITQVIEERISGIDGIKSINSSSRDGSSRITIEFEQNREIDAAANDVRERVQRVMRSLPEQVNPPEVTKANSDEDTVVWYSLRSENMTTLELTDYANRYIVDRLSVVDGVARVNIGGERRYAMKIWLDRQAMAARGITVSDIESRLRAENVELPAGEIESRDREFSVRVTRSYLTAEDFANLSIINGADGYIVRLGEVARVSVEAENDRTEFRGNGINMVGIGIIRQSNANTLEVVDNVAKEVKRVQSTLPASMVLVPSYDSSVFIRDSIDEVYETLFIAMGMVILVIYFFLGNIRVTLIPALTVPVALLSSYIVLSAMGFSINLLTLLALVLAIGLVVDDSIVVLENIYRRVENGDPPLLAAYRGAREVGFAVVATTLVLISVFVPLIFMDGNIGLLFTEFAIALAAAVAFSSITALTLSPMLCSKILKKQERNSRFGRAVDNLFHRVEVSYERMVRKSMTMPLVAFAVVVLSAGASYLLLNKIGQEFVPPEDRGNFFVMVRSAEGASYESNLRNMNKIEEILLPYIDEGKIERLITRTPGWGNSAGIVIVGAVPFSERDWSSFELLNEVRGRLQEVPDVIAFANMRSGIRGGGGSRPVEFVLQGNTFADLARYRDIVLEKAQENPGLVQLDSDYRETVPQLRIKIDQNRAADLGVSVGDIGRTLESMLGSRRVTRYQDNGEEYNVLLEGERSDFRSPQDIDNIYVRSQTTRQLIPMSNLVTVEEGATASTLNRYNRMRSITISANLADGYSLGEALAFLEDIVANDLPDDVTYDYKGQSQLYQEGGSTIIFIFALALAITFLVLAAQFESFIHPIVIILTVPLAIFGALFGLYATGMTINIYSQIGIVMLIGLAAKNGILIVEFANQLRDAGMRFEEALARASRLRLRPIVMTAFTTLMSSLPLVLATGPGAESRMVIGVVIFCGVAFSAFLTVFLVPSLYAGLARNTRSPLEITNELERLEQIYPDRRAEEDALKEAQSVKD</sequence>
<dbReference type="PANTHER" id="PTHR32063:SF14">
    <property type="entry name" value="BLL4319 PROTEIN"/>
    <property type="match status" value="1"/>
</dbReference>
<evidence type="ECO:0000313" key="10">
    <source>
        <dbReference type="Proteomes" id="UP000286976"/>
    </source>
</evidence>
<dbReference type="SUPFAM" id="SSF82866">
    <property type="entry name" value="Multidrug efflux transporter AcrB transmembrane domain"/>
    <property type="match status" value="2"/>
</dbReference>
<dbReference type="Gene3D" id="3.30.70.1320">
    <property type="entry name" value="Multidrug efflux transporter AcrB pore domain like"/>
    <property type="match status" value="1"/>
</dbReference>
<dbReference type="OrthoDB" id="9757904at2"/>
<feature type="transmembrane region" description="Helical" evidence="8">
    <location>
        <begin position="463"/>
        <end position="486"/>
    </location>
</feature>
<keyword evidence="4" id="KW-0997">Cell inner membrane</keyword>
<dbReference type="InterPro" id="IPR001036">
    <property type="entry name" value="Acrflvin-R"/>
</dbReference>
<evidence type="ECO:0000256" key="2">
    <source>
        <dbReference type="ARBA" id="ARBA00022448"/>
    </source>
</evidence>
<feature type="transmembrane region" description="Helical" evidence="8">
    <location>
        <begin position="981"/>
        <end position="1004"/>
    </location>
</feature>
<evidence type="ECO:0000256" key="6">
    <source>
        <dbReference type="ARBA" id="ARBA00022989"/>
    </source>
</evidence>
<dbReference type="FunFam" id="1.20.1640.10:FF:000001">
    <property type="entry name" value="Efflux pump membrane transporter"/>
    <property type="match status" value="1"/>
</dbReference>
<dbReference type="Pfam" id="PF00873">
    <property type="entry name" value="ACR_tran"/>
    <property type="match status" value="1"/>
</dbReference>
<keyword evidence="6 8" id="KW-1133">Transmembrane helix</keyword>
<keyword evidence="7 8" id="KW-0472">Membrane</keyword>
<dbReference type="Gene3D" id="3.30.70.1430">
    <property type="entry name" value="Multidrug efflux transporter AcrB pore domain"/>
    <property type="match status" value="2"/>
</dbReference>
<feature type="transmembrane region" description="Helical" evidence="8">
    <location>
        <begin position="12"/>
        <end position="32"/>
    </location>
</feature>
<feature type="transmembrane region" description="Helical" evidence="8">
    <location>
        <begin position="431"/>
        <end position="451"/>
    </location>
</feature>
<dbReference type="EMBL" id="PIPQ01000008">
    <property type="protein sequence ID" value="RUO38903.1"/>
    <property type="molecule type" value="Genomic_DNA"/>
</dbReference>
<evidence type="ECO:0000256" key="3">
    <source>
        <dbReference type="ARBA" id="ARBA00022475"/>
    </source>
</evidence>
<evidence type="ECO:0000313" key="9">
    <source>
        <dbReference type="EMBL" id="RUO38903.1"/>
    </source>
</evidence>
<dbReference type="SUPFAM" id="SSF82693">
    <property type="entry name" value="Multidrug efflux transporter AcrB pore domain, PN1, PN2, PC1 and PC2 subdomains"/>
    <property type="match status" value="3"/>
</dbReference>
<dbReference type="Gene3D" id="1.20.1640.10">
    <property type="entry name" value="Multidrug efflux transporter AcrB transmembrane domain"/>
    <property type="match status" value="2"/>
</dbReference>
<reference evidence="9 10" key="1">
    <citation type="journal article" date="2011" name="Front. Microbiol.">
        <title>Genomic signatures of strain selection and enhancement in Bacillus atrophaeus var. globigii, a historical biowarfare simulant.</title>
        <authorList>
            <person name="Gibbons H.S."/>
            <person name="Broomall S.M."/>
            <person name="McNew L.A."/>
            <person name="Daligault H."/>
            <person name="Chapman C."/>
            <person name="Bruce D."/>
            <person name="Karavis M."/>
            <person name="Krepps M."/>
            <person name="McGregor P.A."/>
            <person name="Hong C."/>
            <person name="Park K.H."/>
            <person name="Akmal A."/>
            <person name="Feldman A."/>
            <person name="Lin J.S."/>
            <person name="Chang W.E."/>
            <person name="Higgs B.W."/>
            <person name="Demirev P."/>
            <person name="Lindquist J."/>
            <person name="Liem A."/>
            <person name="Fochler E."/>
            <person name="Read T.D."/>
            <person name="Tapia R."/>
            <person name="Johnson S."/>
            <person name="Bishop-Lilly K.A."/>
            <person name="Detter C."/>
            <person name="Han C."/>
            <person name="Sozhamannan S."/>
            <person name="Rosenzweig C.N."/>
            <person name="Skowronski E.W."/>
        </authorList>
    </citation>
    <scope>NUCLEOTIDE SEQUENCE [LARGE SCALE GENOMIC DNA]</scope>
    <source>
        <strain evidence="9 10">AIT1</strain>
    </source>
</reference>
<dbReference type="FunFam" id="3.30.70.1430:FF:000001">
    <property type="entry name" value="Efflux pump membrane transporter"/>
    <property type="match status" value="1"/>
</dbReference>
<dbReference type="GO" id="GO:0005886">
    <property type="term" value="C:plasma membrane"/>
    <property type="evidence" value="ECO:0007669"/>
    <property type="project" value="UniProtKB-SubCell"/>
</dbReference>
<evidence type="ECO:0000256" key="1">
    <source>
        <dbReference type="ARBA" id="ARBA00004429"/>
    </source>
</evidence>
<dbReference type="InterPro" id="IPR027463">
    <property type="entry name" value="AcrB_DN_DC_subdom"/>
</dbReference>
<keyword evidence="2" id="KW-0813">Transport</keyword>
<dbReference type="GO" id="GO:0042910">
    <property type="term" value="F:xenobiotic transmembrane transporter activity"/>
    <property type="evidence" value="ECO:0007669"/>
    <property type="project" value="TreeGrafter"/>
</dbReference>
<accession>A0A432WYP6</accession>
<gene>
    <name evidence="9" type="ORF">CWE15_10385</name>
</gene>
<evidence type="ECO:0000256" key="7">
    <source>
        <dbReference type="ARBA" id="ARBA00023136"/>
    </source>
</evidence>
<dbReference type="PANTHER" id="PTHR32063">
    <property type="match status" value="1"/>
</dbReference>
<feature type="transmembrane region" description="Helical" evidence="8">
    <location>
        <begin position="526"/>
        <end position="543"/>
    </location>
</feature>
<feature type="transmembrane region" description="Helical" evidence="8">
    <location>
        <begin position="852"/>
        <end position="871"/>
    </location>
</feature>
<dbReference type="Gene3D" id="3.30.2090.10">
    <property type="entry name" value="Multidrug efflux transporter AcrB TolC docking domain, DN and DC subdomains"/>
    <property type="match status" value="2"/>
</dbReference>